<protein>
    <submittedName>
        <fullName evidence="1">Methyl-accepting chemotaxis protein</fullName>
    </submittedName>
</protein>
<dbReference type="EMBL" id="JBBKAR010000056">
    <property type="protein sequence ID" value="MEJ8306807.1"/>
    <property type="molecule type" value="Genomic_DNA"/>
</dbReference>
<organism evidence="1 2">
    <name type="scientific">Saccharibacillus sacchari</name>
    <dbReference type="NCBI Taxonomy" id="456493"/>
    <lineage>
        <taxon>Bacteria</taxon>
        <taxon>Bacillati</taxon>
        <taxon>Bacillota</taxon>
        <taxon>Bacilli</taxon>
        <taxon>Bacillales</taxon>
        <taxon>Paenibacillaceae</taxon>
        <taxon>Saccharibacillus</taxon>
    </lineage>
</organism>
<proteinExistence type="predicted"/>
<comment type="caution">
    <text evidence="1">The sequence shown here is derived from an EMBL/GenBank/DDBJ whole genome shotgun (WGS) entry which is preliminary data.</text>
</comment>
<sequence>MSKNDGGWKVDNKTAMIGQRNKVMIWILWSVLAIATVQALFDASLWVTNISGAVLCGIIHFMNARKKGVMVIPWILTLVLAAFSIYFNIGKIETSTALIFCSVLLLYPNYKYFATAFGLVLINMPIQIMNGARMAGVTSLSGMYSDVFAMFLLTGVALVSVALLNQRTYRASERRRADSEKSERRVEELLLRVQESAETLRTFSAQTKQEVGSVGAITDEVMIALREVARGAEEQADSITRMNDALAVSDRHIGDVSEYAGRMKTLSAETASAGDAGNTHMESLAARIAELDATMSRTLEQMRSFTDASRSMSDILAQIEQISRQTNLLSLNASIEAARAGEHGKGFAVVAGEVGALAKHSGEAAGQVEGILSGLKERIEALAGQLDAGVRMFEEGKASALLAEKGFATVRGSAHGVLEEAERVENRSTELSAFSGRMVTEMSEVAGITEQSSAAAEQILASVEQQRGVTRHMADSFDQLERLIIELDGLVQRHRGEHPVS</sequence>
<name>A0ACC6PIX9_9BACL</name>
<accession>A0ACC6PIX9</accession>
<dbReference type="Proteomes" id="UP001380953">
    <property type="component" value="Unassembled WGS sequence"/>
</dbReference>
<keyword evidence="2" id="KW-1185">Reference proteome</keyword>
<reference evidence="1" key="1">
    <citation type="submission" date="2024-03" db="EMBL/GenBank/DDBJ databases">
        <title>Whole genome sequecning of epiphytes from Marcgravia umbellata leaves.</title>
        <authorList>
            <person name="Kumar G."/>
            <person name="Savka M.A."/>
        </authorList>
    </citation>
    <scope>NUCLEOTIDE SEQUENCE</scope>
    <source>
        <strain evidence="1">RIT_BL5</strain>
    </source>
</reference>
<gene>
    <name evidence="1" type="ORF">WKI47_23110</name>
</gene>
<evidence type="ECO:0000313" key="2">
    <source>
        <dbReference type="Proteomes" id="UP001380953"/>
    </source>
</evidence>
<evidence type="ECO:0000313" key="1">
    <source>
        <dbReference type="EMBL" id="MEJ8306807.1"/>
    </source>
</evidence>